<gene>
    <name evidence="5" type="ORF">AQ619_10305</name>
</gene>
<dbReference type="KEGG" id="chq:AQ619_10305"/>
<evidence type="ECO:0000259" key="4">
    <source>
        <dbReference type="PROSITE" id="PS50943"/>
    </source>
</evidence>
<dbReference type="SUPFAM" id="SSF47413">
    <property type="entry name" value="lambda repressor-like DNA-binding domains"/>
    <property type="match status" value="1"/>
</dbReference>
<dbReference type="GO" id="GO:0003677">
    <property type="term" value="F:DNA binding"/>
    <property type="evidence" value="ECO:0007669"/>
    <property type="project" value="UniProtKB-KW"/>
</dbReference>
<dbReference type="Gene3D" id="1.10.260.40">
    <property type="entry name" value="lambda repressor-like DNA-binding domains"/>
    <property type="match status" value="1"/>
</dbReference>
<dbReference type="CDD" id="cd00093">
    <property type="entry name" value="HTH_XRE"/>
    <property type="match status" value="1"/>
</dbReference>
<reference evidence="5 6" key="1">
    <citation type="submission" date="2015-10" db="EMBL/GenBank/DDBJ databases">
        <title>Conservation of the essential genome among Caulobacter and Brevundimonas species.</title>
        <authorList>
            <person name="Scott D."/>
            <person name="Ely B."/>
        </authorList>
    </citation>
    <scope>NUCLEOTIDE SEQUENCE [LARGE SCALE GENOMIC DNA]</scope>
    <source>
        <strain evidence="5 6">CB4</strain>
    </source>
</reference>
<evidence type="ECO:0000313" key="5">
    <source>
        <dbReference type="EMBL" id="ALL13703.1"/>
    </source>
</evidence>
<dbReference type="PANTHER" id="PTHR36511:SF4">
    <property type="entry name" value="ANTITOXIN MQSA"/>
    <property type="match status" value="1"/>
</dbReference>
<keyword evidence="3" id="KW-0804">Transcription</keyword>
<dbReference type="AlphaFoldDB" id="A0A0P0P0H0"/>
<evidence type="ECO:0000256" key="3">
    <source>
        <dbReference type="ARBA" id="ARBA00023163"/>
    </source>
</evidence>
<dbReference type="InterPro" id="IPR010982">
    <property type="entry name" value="Lambda_DNA-bd_dom_sf"/>
</dbReference>
<dbReference type="OrthoDB" id="461984at2"/>
<keyword evidence="1" id="KW-0805">Transcription regulation</keyword>
<keyword evidence="6" id="KW-1185">Reference proteome</keyword>
<feature type="domain" description="HTH cro/C1-type" evidence="4">
    <location>
        <begin position="44"/>
        <end position="81"/>
    </location>
</feature>
<dbReference type="PANTHER" id="PTHR36511">
    <property type="entry name" value="MERR FAMILY BACTERIAL REGULATORY PROTEIN"/>
    <property type="match status" value="1"/>
</dbReference>
<evidence type="ECO:0000256" key="1">
    <source>
        <dbReference type="ARBA" id="ARBA00023015"/>
    </source>
</evidence>
<dbReference type="Proteomes" id="UP000056905">
    <property type="component" value="Chromosome"/>
</dbReference>
<dbReference type="InterPro" id="IPR001387">
    <property type="entry name" value="Cro/C1-type_HTH"/>
</dbReference>
<keyword evidence="2" id="KW-0238">DNA-binding</keyword>
<evidence type="ECO:0000313" key="6">
    <source>
        <dbReference type="Proteomes" id="UP000056905"/>
    </source>
</evidence>
<dbReference type="Pfam" id="PF01381">
    <property type="entry name" value="HTH_3"/>
    <property type="match status" value="1"/>
</dbReference>
<organism evidence="5 6">
    <name type="scientific">Caulobacter henricii</name>
    <dbReference type="NCBI Taxonomy" id="69395"/>
    <lineage>
        <taxon>Bacteria</taxon>
        <taxon>Pseudomonadati</taxon>
        <taxon>Pseudomonadota</taxon>
        <taxon>Alphaproteobacteria</taxon>
        <taxon>Caulobacterales</taxon>
        <taxon>Caulobacteraceae</taxon>
        <taxon>Caulobacter</taxon>
    </lineage>
</organism>
<dbReference type="InterPro" id="IPR052359">
    <property type="entry name" value="HTH-type_reg/antitoxin"/>
</dbReference>
<dbReference type="EMBL" id="CP013002">
    <property type="protein sequence ID" value="ALL13703.1"/>
    <property type="molecule type" value="Genomic_DNA"/>
</dbReference>
<sequence>MGKTDWDRLKAMTDEDINAAAQSDPDCPPLTEEQLSRFRRVNAIKDIRGRLGMTQAAFSAAFRLPLSTVRDWEQGRTTPDAPARTLLTAISRDPETMRRLVGGEAP</sequence>
<dbReference type="STRING" id="69395.AQ619_10305"/>
<proteinExistence type="predicted"/>
<name>A0A0P0P0H0_9CAUL</name>
<protein>
    <submittedName>
        <fullName evidence="5">XRE family transcriptional regulator</fullName>
    </submittedName>
</protein>
<accession>A0A0P0P0H0</accession>
<evidence type="ECO:0000256" key="2">
    <source>
        <dbReference type="ARBA" id="ARBA00023125"/>
    </source>
</evidence>
<dbReference type="PROSITE" id="PS50943">
    <property type="entry name" value="HTH_CROC1"/>
    <property type="match status" value="1"/>
</dbReference>